<name>A0A0E9U326_ANGAN</name>
<evidence type="ECO:0000313" key="1">
    <source>
        <dbReference type="EMBL" id="JAH60152.1"/>
    </source>
</evidence>
<sequence>METAGPGVAPCRGGP</sequence>
<reference evidence="1" key="1">
    <citation type="submission" date="2014-11" db="EMBL/GenBank/DDBJ databases">
        <authorList>
            <person name="Amaro Gonzalez C."/>
        </authorList>
    </citation>
    <scope>NUCLEOTIDE SEQUENCE</scope>
</reference>
<dbReference type="EMBL" id="GBXM01048425">
    <property type="protein sequence ID" value="JAH60152.1"/>
    <property type="molecule type" value="Transcribed_RNA"/>
</dbReference>
<accession>A0A0E9U326</accession>
<proteinExistence type="predicted"/>
<organism evidence="1">
    <name type="scientific">Anguilla anguilla</name>
    <name type="common">European freshwater eel</name>
    <name type="synonym">Muraena anguilla</name>
    <dbReference type="NCBI Taxonomy" id="7936"/>
    <lineage>
        <taxon>Eukaryota</taxon>
        <taxon>Metazoa</taxon>
        <taxon>Chordata</taxon>
        <taxon>Craniata</taxon>
        <taxon>Vertebrata</taxon>
        <taxon>Euteleostomi</taxon>
        <taxon>Actinopterygii</taxon>
        <taxon>Neopterygii</taxon>
        <taxon>Teleostei</taxon>
        <taxon>Anguilliformes</taxon>
        <taxon>Anguillidae</taxon>
        <taxon>Anguilla</taxon>
    </lineage>
</organism>
<reference evidence="1" key="2">
    <citation type="journal article" date="2015" name="Fish Shellfish Immunol.">
        <title>Early steps in the European eel (Anguilla anguilla)-Vibrio vulnificus interaction in the gills: Role of the RtxA13 toxin.</title>
        <authorList>
            <person name="Callol A."/>
            <person name="Pajuelo D."/>
            <person name="Ebbesson L."/>
            <person name="Teles M."/>
            <person name="MacKenzie S."/>
            <person name="Amaro C."/>
        </authorList>
    </citation>
    <scope>NUCLEOTIDE SEQUENCE</scope>
</reference>
<protein>
    <submittedName>
        <fullName evidence="1">Uncharacterized protein</fullName>
    </submittedName>
</protein>